<protein>
    <recommendedName>
        <fullName evidence="3">PilT domain-containing protein</fullName>
    </recommendedName>
</protein>
<dbReference type="AlphaFoldDB" id="A0A7Y3WEC6"/>
<dbReference type="EMBL" id="JABFCN010000021">
    <property type="protein sequence ID" value="NNU37375.1"/>
    <property type="molecule type" value="Genomic_DNA"/>
</dbReference>
<reference evidence="1 2" key="1">
    <citation type="submission" date="2020-02" db="EMBL/GenBank/DDBJ databases">
        <authorList>
            <person name="Sun Q."/>
        </authorList>
    </citation>
    <scope>NUCLEOTIDE SEQUENCE [LARGE SCALE GENOMIC DNA]</scope>
    <source>
        <strain evidence="1 2">CCBAU 03386</strain>
    </source>
</reference>
<dbReference type="Proteomes" id="UP000519972">
    <property type="component" value="Unassembled WGS sequence"/>
</dbReference>
<accession>A0A7Y3WEC6</accession>
<name>A0A7Y3WEC6_9HYPH</name>
<evidence type="ECO:0000313" key="2">
    <source>
        <dbReference type="Proteomes" id="UP000519972"/>
    </source>
</evidence>
<sequence>MKFLLDTYVLKEIGRAELHENVAALDMIEDSDLAASVSSVRETAKGIKKKRRTDAVANVSANASDAIFAAYEGRYPSCR</sequence>
<evidence type="ECO:0008006" key="3">
    <source>
        <dbReference type="Google" id="ProtNLM"/>
    </source>
</evidence>
<evidence type="ECO:0000313" key="1">
    <source>
        <dbReference type="EMBL" id="NNU37375.1"/>
    </source>
</evidence>
<proteinExistence type="predicted"/>
<dbReference type="Gene3D" id="3.40.50.1010">
    <property type="entry name" value="5'-nuclease"/>
    <property type="match status" value="1"/>
</dbReference>
<gene>
    <name evidence="1" type="ORF">G9X64_12940</name>
</gene>
<keyword evidence="2" id="KW-1185">Reference proteome</keyword>
<organism evidence="1 2">
    <name type="scientific">Rhizobium sophorae</name>
    <dbReference type="NCBI Taxonomy" id="1535242"/>
    <lineage>
        <taxon>Bacteria</taxon>
        <taxon>Pseudomonadati</taxon>
        <taxon>Pseudomonadota</taxon>
        <taxon>Alphaproteobacteria</taxon>
        <taxon>Hyphomicrobiales</taxon>
        <taxon>Rhizobiaceae</taxon>
        <taxon>Rhizobium/Agrobacterium group</taxon>
        <taxon>Rhizobium</taxon>
    </lineage>
</organism>
<dbReference type="RefSeq" id="WP_064843777.1">
    <property type="nucleotide sequence ID" value="NZ_JABFCN010000021.1"/>
</dbReference>
<comment type="caution">
    <text evidence="1">The sequence shown here is derived from an EMBL/GenBank/DDBJ whole genome shotgun (WGS) entry which is preliminary data.</text>
</comment>